<dbReference type="OrthoDB" id="1683520at2759"/>
<dbReference type="AlphaFoldDB" id="V7AHP2"/>
<sequence>MKSPDVDLGDQAVGDRQNKHIAEVKGEADYEGGRRDHREAQHLGFEDFIPPFANTSGSDILKGVNYASGSAGILPESGTHMGTNVNLGVQMQNHRATYSRIGMKLGDSDKAKEHLNKCLYYINIGSNDYINNYFLPQIYKSSTTYTLDQYSNILIDQLSQNIQALHEEVGARKFVLVGIGLIGCTPNAISNQSRNGSYCDEEKNNAAFMFNVKLKSLVDNFYNNYSDSKSIFINSTAGTLDSSLGFTVSNASCCPSGTNGLCVPNETPCENRTKYVCWDQFHPTESVNQITAISSYNGSNPAFTYPMDITHLVQS</sequence>
<dbReference type="Gene3D" id="3.40.50.1110">
    <property type="entry name" value="SGNH hydrolase"/>
    <property type="match status" value="1"/>
</dbReference>
<dbReference type="InterPro" id="IPR051238">
    <property type="entry name" value="GDSL_esterase/lipase"/>
</dbReference>
<evidence type="ECO:0000256" key="4">
    <source>
        <dbReference type="ARBA" id="ARBA00022729"/>
    </source>
</evidence>
<dbReference type="GO" id="GO:0016042">
    <property type="term" value="P:lipid catabolic process"/>
    <property type="evidence" value="ECO:0007669"/>
    <property type="project" value="UniProtKB-KW"/>
</dbReference>
<keyword evidence="5" id="KW-0378">Hydrolase</keyword>
<dbReference type="EMBL" id="CM002298">
    <property type="protein sequence ID" value="ESW04760.1"/>
    <property type="molecule type" value="Genomic_DNA"/>
</dbReference>
<dbReference type="STRING" id="3885.V7AHP2"/>
<comment type="similarity">
    <text evidence="2">Belongs to the 'GDSL' lipolytic enzyme family.</text>
</comment>
<gene>
    <name evidence="8" type="ORF">PHAVU_011G123300g</name>
</gene>
<accession>V7AHP2</accession>
<dbReference type="PANTHER" id="PTHR45650:SF75">
    <property type="entry name" value="GDSL-LIKE LIPASE_ACYLHYDROLASE"/>
    <property type="match status" value="1"/>
</dbReference>
<keyword evidence="7" id="KW-0443">Lipid metabolism</keyword>
<keyword evidence="3" id="KW-0964">Secreted</keyword>
<dbReference type="InterPro" id="IPR036514">
    <property type="entry name" value="SGNH_hydro_sf"/>
</dbReference>
<reference evidence="9" key="1">
    <citation type="journal article" date="2014" name="Nat. Genet.">
        <title>A reference genome for common bean and genome-wide analysis of dual domestications.</title>
        <authorList>
            <person name="Schmutz J."/>
            <person name="McClean P.E."/>
            <person name="Mamidi S."/>
            <person name="Wu G.A."/>
            <person name="Cannon S.B."/>
            <person name="Grimwood J."/>
            <person name="Jenkins J."/>
            <person name="Shu S."/>
            <person name="Song Q."/>
            <person name="Chavarro C."/>
            <person name="Torres-Torres M."/>
            <person name="Geffroy V."/>
            <person name="Moghaddam S.M."/>
            <person name="Gao D."/>
            <person name="Abernathy B."/>
            <person name="Barry K."/>
            <person name="Blair M."/>
            <person name="Brick M.A."/>
            <person name="Chovatia M."/>
            <person name="Gepts P."/>
            <person name="Goodstein D.M."/>
            <person name="Gonzales M."/>
            <person name="Hellsten U."/>
            <person name="Hyten D.L."/>
            <person name="Jia G."/>
            <person name="Kelly J.D."/>
            <person name="Kudrna D."/>
            <person name="Lee R."/>
            <person name="Richard M.M."/>
            <person name="Miklas P.N."/>
            <person name="Osorno J.M."/>
            <person name="Rodrigues J."/>
            <person name="Thareau V."/>
            <person name="Urrea C.A."/>
            <person name="Wang M."/>
            <person name="Yu Y."/>
            <person name="Zhang M."/>
            <person name="Wing R.A."/>
            <person name="Cregan P.B."/>
            <person name="Rokhsar D.S."/>
            <person name="Jackson S.A."/>
        </authorList>
    </citation>
    <scope>NUCLEOTIDE SEQUENCE [LARGE SCALE GENOMIC DNA]</scope>
    <source>
        <strain evidence="9">cv. G19833</strain>
    </source>
</reference>
<dbReference type="PANTHER" id="PTHR45650">
    <property type="entry name" value="GDSL-LIKE LIPASE/ACYLHYDROLASE-RELATED"/>
    <property type="match status" value="1"/>
</dbReference>
<evidence type="ECO:0000256" key="1">
    <source>
        <dbReference type="ARBA" id="ARBA00004613"/>
    </source>
</evidence>
<evidence type="ECO:0000256" key="3">
    <source>
        <dbReference type="ARBA" id="ARBA00022525"/>
    </source>
</evidence>
<organism evidence="8 9">
    <name type="scientific">Phaseolus vulgaris</name>
    <name type="common">Kidney bean</name>
    <name type="synonym">French bean</name>
    <dbReference type="NCBI Taxonomy" id="3885"/>
    <lineage>
        <taxon>Eukaryota</taxon>
        <taxon>Viridiplantae</taxon>
        <taxon>Streptophyta</taxon>
        <taxon>Embryophyta</taxon>
        <taxon>Tracheophyta</taxon>
        <taxon>Spermatophyta</taxon>
        <taxon>Magnoliopsida</taxon>
        <taxon>eudicotyledons</taxon>
        <taxon>Gunneridae</taxon>
        <taxon>Pentapetalae</taxon>
        <taxon>rosids</taxon>
        <taxon>fabids</taxon>
        <taxon>Fabales</taxon>
        <taxon>Fabaceae</taxon>
        <taxon>Papilionoideae</taxon>
        <taxon>50 kb inversion clade</taxon>
        <taxon>NPAAA clade</taxon>
        <taxon>indigoferoid/millettioid clade</taxon>
        <taxon>Phaseoleae</taxon>
        <taxon>Phaseolus</taxon>
    </lineage>
</organism>
<protein>
    <recommendedName>
        <fullName evidence="10">GDSL esterase/lipase</fullName>
    </recommendedName>
</protein>
<evidence type="ECO:0000256" key="6">
    <source>
        <dbReference type="ARBA" id="ARBA00022963"/>
    </source>
</evidence>
<evidence type="ECO:0000313" key="9">
    <source>
        <dbReference type="Proteomes" id="UP000000226"/>
    </source>
</evidence>
<keyword evidence="9" id="KW-1185">Reference proteome</keyword>
<evidence type="ECO:0008006" key="10">
    <source>
        <dbReference type="Google" id="ProtNLM"/>
    </source>
</evidence>
<dbReference type="OMA" id="CAPYSIS"/>
<evidence type="ECO:0000256" key="7">
    <source>
        <dbReference type="ARBA" id="ARBA00023098"/>
    </source>
</evidence>
<keyword evidence="4" id="KW-0732">Signal</keyword>
<dbReference type="Pfam" id="PF00657">
    <property type="entry name" value="Lipase_GDSL"/>
    <property type="match status" value="1"/>
</dbReference>
<dbReference type="Proteomes" id="UP000000226">
    <property type="component" value="Chromosome 11"/>
</dbReference>
<dbReference type="GO" id="GO:0016788">
    <property type="term" value="F:hydrolase activity, acting on ester bonds"/>
    <property type="evidence" value="ECO:0007669"/>
    <property type="project" value="InterPro"/>
</dbReference>
<proteinExistence type="inferred from homology"/>
<dbReference type="GO" id="GO:0005576">
    <property type="term" value="C:extracellular region"/>
    <property type="evidence" value="ECO:0007669"/>
    <property type="project" value="UniProtKB-SubCell"/>
</dbReference>
<name>V7AHP2_PHAVU</name>
<evidence type="ECO:0000256" key="2">
    <source>
        <dbReference type="ARBA" id="ARBA00008668"/>
    </source>
</evidence>
<comment type="subcellular location">
    <subcellularLocation>
        <location evidence="1">Secreted</location>
    </subcellularLocation>
</comment>
<keyword evidence="6" id="KW-0442">Lipid degradation</keyword>
<dbReference type="InterPro" id="IPR001087">
    <property type="entry name" value="GDSL"/>
</dbReference>
<evidence type="ECO:0000256" key="5">
    <source>
        <dbReference type="ARBA" id="ARBA00022801"/>
    </source>
</evidence>
<dbReference type="Gramene" id="ESW04760">
    <property type="protein sequence ID" value="ESW04760"/>
    <property type="gene ID" value="PHAVU_011G123300g"/>
</dbReference>
<evidence type="ECO:0000313" key="8">
    <source>
        <dbReference type="EMBL" id="ESW04760.1"/>
    </source>
</evidence>